<keyword evidence="3" id="KW-1185">Reference proteome</keyword>
<organism evidence="2 3">
    <name type="scientific">Elysia crispata</name>
    <name type="common">lettuce slug</name>
    <dbReference type="NCBI Taxonomy" id="231223"/>
    <lineage>
        <taxon>Eukaryota</taxon>
        <taxon>Metazoa</taxon>
        <taxon>Spiralia</taxon>
        <taxon>Lophotrochozoa</taxon>
        <taxon>Mollusca</taxon>
        <taxon>Gastropoda</taxon>
        <taxon>Heterobranchia</taxon>
        <taxon>Euthyneura</taxon>
        <taxon>Panpulmonata</taxon>
        <taxon>Sacoglossa</taxon>
        <taxon>Placobranchoidea</taxon>
        <taxon>Plakobranchidae</taxon>
        <taxon>Elysia</taxon>
    </lineage>
</organism>
<comment type="caution">
    <text evidence="2">The sequence shown here is derived from an EMBL/GenBank/DDBJ whole genome shotgun (WGS) entry which is preliminary data.</text>
</comment>
<sequence>MSSRRVPHPVVSRSVLSGSRQAGATYSVIGRDECPTASLLPENVRGLRCVIDETQNLSHFRPRRAELDQYACVVGRP</sequence>
<gene>
    <name evidence="2" type="ORF">RRG08_054886</name>
</gene>
<dbReference type="EMBL" id="JAWDGP010002623">
    <property type="protein sequence ID" value="KAK3781547.1"/>
    <property type="molecule type" value="Genomic_DNA"/>
</dbReference>
<evidence type="ECO:0000313" key="2">
    <source>
        <dbReference type="EMBL" id="KAK3781547.1"/>
    </source>
</evidence>
<reference evidence="2" key="1">
    <citation type="journal article" date="2023" name="G3 (Bethesda)">
        <title>A reference genome for the long-term kleptoplast-retaining sea slug Elysia crispata morphotype clarki.</title>
        <authorList>
            <person name="Eastman K.E."/>
            <person name="Pendleton A.L."/>
            <person name="Shaikh M.A."/>
            <person name="Suttiyut T."/>
            <person name="Ogas R."/>
            <person name="Tomko P."/>
            <person name="Gavelis G."/>
            <person name="Widhalm J.R."/>
            <person name="Wisecaver J.H."/>
        </authorList>
    </citation>
    <scope>NUCLEOTIDE SEQUENCE</scope>
    <source>
        <strain evidence="2">ECLA1</strain>
    </source>
</reference>
<name>A0AAE1DSY2_9GAST</name>
<dbReference type="Proteomes" id="UP001283361">
    <property type="component" value="Unassembled WGS sequence"/>
</dbReference>
<protein>
    <submittedName>
        <fullName evidence="2">Uncharacterized protein</fullName>
    </submittedName>
</protein>
<accession>A0AAE1DSY2</accession>
<evidence type="ECO:0000313" key="3">
    <source>
        <dbReference type="Proteomes" id="UP001283361"/>
    </source>
</evidence>
<proteinExistence type="predicted"/>
<feature type="compositionally biased region" description="Low complexity" evidence="1">
    <location>
        <begin position="1"/>
        <end position="15"/>
    </location>
</feature>
<evidence type="ECO:0000256" key="1">
    <source>
        <dbReference type="SAM" id="MobiDB-lite"/>
    </source>
</evidence>
<feature type="region of interest" description="Disordered" evidence="1">
    <location>
        <begin position="1"/>
        <end position="22"/>
    </location>
</feature>
<dbReference type="AlphaFoldDB" id="A0AAE1DSY2"/>